<reference evidence="8" key="1">
    <citation type="journal article" date="2019" name="Int. J. Syst. Evol. Microbiol.">
        <title>The Global Catalogue of Microorganisms (GCM) 10K type strain sequencing project: providing services to taxonomists for standard genome sequencing and annotation.</title>
        <authorList>
            <consortium name="The Broad Institute Genomics Platform"/>
            <consortium name="The Broad Institute Genome Sequencing Center for Infectious Disease"/>
            <person name="Wu L."/>
            <person name="Ma J."/>
        </authorList>
    </citation>
    <scope>NUCLEOTIDE SEQUENCE [LARGE SCALE GENOMIC DNA]</scope>
    <source>
        <strain evidence="8">KACC 11904</strain>
    </source>
</reference>
<gene>
    <name evidence="7" type="ORF">ACFPOG_06625</name>
</gene>
<dbReference type="Pfam" id="PF00455">
    <property type="entry name" value="DeoRC"/>
    <property type="match status" value="1"/>
</dbReference>
<evidence type="ECO:0000256" key="5">
    <source>
        <dbReference type="ARBA" id="ARBA00024937"/>
    </source>
</evidence>
<evidence type="ECO:0000259" key="6">
    <source>
        <dbReference type="PROSITE" id="PS51000"/>
    </source>
</evidence>
<dbReference type="RefSeq" id="WP_270885843.1">
    <property type="nucleotide sequence ID" value="NZ_JAQFVF010000092.1"/>
</dbReference>
<dbReference type="InterPro" id="IPR037171">
    <property type="entry name" value="NagB/RpiA_transferase-like"/>
</dbReference>
<dbReference type="InterPro" id="IPR036390">
    <property type="entry name" value="WH_DNA-bd_sf"/>
</dbReference>
<dbReference type="EMBL" id="JBHSMJ010000009">
    <property type="protein sequence ID" value="MFC5447926.1"/>
    <property type="molecule type" value="Genomic_DNA"/>
</dbReference>
<dbReference type="InterPro" id="IPR036388">
    <property type="entry name" value="WH-like_DNA-bd_sf"/>
</dbReference>
<dbReference type="SMART" id="SM01134">
    <property type="entry name" value="DeoRC"/>
    <property type="match status" value="1"/>
</dbReference>
<organism evidence="7 8">
    <name type="scientific">Paenibacillus aestuarii</name>
    <dbReference type="NCBI Taxonomy" id="516965"/>
    <lineage>
        <taxon>Bacteria</taxon>
        <taxon>Bacillati</taxon>
        <taxon>Bacillota</taxon>
        <taxon>Bacilli</taxon>
        <taxon>Bacillales</taxon>
        <taxon>Paenibacillaceae</taxon>
        <taxon>Paenibacillus</taxon>
    </lineage>
</organism>
<feature type="domain" description="HTH deoR-type" evidence="6">
    <location>
        <begin position="8"/>
        <end position="63"/>
    </location>
</feature>
<dbReference type="PROSITE" id="PS51000">
    <property type="entry name" value="HTH_DEOR_2"/>
    <property type="match status" value="1"/>
</dbReference>
<keyword evidence="7" id="KW-0238">DNA-binding</keyword>
<dbReference type="Pfam" id="PF08220">
    <property type="entry name" value="HTH_DeoR"/>
    <property type="match status" value="1"/>
</dbReference>
<dbReference type="InterPro" id="IPR001034">
    <property type="entry name" value="DeoR_HTH"/>
</dbReference>
<sequence>MSKMGLFSEERRNEIVAMLARDGRVEVKQLAALFEVTEDSIRKDLRALEQRGLLQKAHGGAVPTGRVSGFVPYRDRGEPDRKRPLARSAVALIQPGDTVFIESSSYTHFMFDELGQLPDVTVVTNSIHGLPVLVHKVNLIQLGGSVHKQDEACYGPFTIQMLHQMNFDKCFLKPAGVADDGKLTTGLQESLAIKLAAMQQSELTVIIVDEKDWGKRDVYNVCRIDAVHTVVTNGIPDALENKWTKKGIFFVKA</sequence>
<comment type="function">
    <text evidence="5">Repressor of the lactose catabolism operon. Galactose-6-phosphate is the inducer.</text>
</comment>
<comment type="caution">
    <text evidence="7">The sequence shown here is derived from an EMBL/GenBank/DDBJ whole genome shotgun (WGS) entry which is preliminary data.</text>
</comment>
<evidence type="ECO:0000256" key="4">
    <source>
        <dbReference type="ARBA" id="ARBA00023163"/>
    </source>
</evidence>
<dbReference type="InterPro" id="IPR050313">
    <property type="entry name" value="Carb_Metab_HTH_regulators"/>
</dbReference>
<dbReference type="SMART" id="SM00420">
    <property type="entry name" value="HTH_DEOR"/>
    <property type="match status" value="1"/>
</dbReference>
<keyword evidence="4" id="KW-0804">Transcription</keyword>
<keyword evidence="8" id="KW-1185">Reference proteome</keyword>
<dbReference type="Proteomes" id="UP001596044">
    <property type="component" value="Unassembled WGS sequence"/>
</dbReference>
<evidence type="ECO:0000313" key="8">
    <source>
        <dbReference type="Proteomes" id="UP001596044"/>
    </source>
</evidence>
<keyword evidence="3" id="KW-0805">Transcription regulation</keyword>
<dbReference type="PANTHER" id="PTHR30363:SF4">
    <property type="entry name" value="GLYCEROL-3-PHOSPHATE REGULON REPRESSOR"/>
    <property type="match status" value="1"/>
</dbReference>
<evidence type="ECO:0000256" key="3">
    <source>
        <dbReference type="ARBA" id="ARBA00023015"/>
    </source>
</evidence>
<evidence type="ECO:0000256" key="2">
    <source>
        <dbReference type="ARBA" id="ARBA00022491"/>
    </source>
</evidence>
<evidence type="ECO:0000256" key="1">
    <source>
        <dbReference type="ARBA" id="ARBA00021390"/>
    </source>
</evidence>
<dbReference type="SUPFAM" id="SSF100950">
    <property type="entry name" value="NagB/RpiA/CoA transferase-like"/>
    <property type="match status" value="1"/>
</dbReference>
<keyword evidence="2" id="KW-0678">Repressor</keyword>
<dbReference type="InterPro" id="IPR014036">
    <property type="entry name" value="DeoR-like_C"/>
</dbReference>
<dbReference type="GO" id="GO:0003677">
    <property type="term" value="F:DNA binding"/>
    <property type="evidence" value="ECO:0007669"/>
    <property type="project" value="UniProtKB-KW"/>
</dbReference>
<dbReference type="Gene3D" id="3.40.50.1360">
    <property type="match status" value="1"/>
</dbReference>
<dbReference type="SUPFAM" id="SSF46785">
    <property type="entry name" value="Winged helix' DNA-binding domain"/>
    <property type="match status" value="1"/>
</dbReference>
<accession>A0ABW0K4Z6</accession>
<dbReference type="PANTHER" id="PTHR30363">
    <property type="entry name" value="HTH-TYPE TRANSCRIPTIONAL REGULATOR SRLR-RELATED"/>
    <property type="match status" value="1"/>
</dbReference>
<dbReference type="Gene3D" id="1.10.10.10">
    <property type="entry name" value="Winged helix-like DNA-binding domain superfamily/Winged helix DNA-binding domain"/>
    <property type="match status" value="1"/>
</dbReference>
<protein>
    <recommendedName>
        <fullName evidence="1">Lactose phosphotransferase system repressor</fullName>
    </recommendedName>
</protein>
<name>A0ABW0K4Z6_9BACL</name>
<proteinExistence type="predicted"/>
<dbReference type="PRINTS" id="PR00037">
    <property type="entry name" value="HTHLACR"/>
</dbReference>
<evidence type="ECO:0000313" key="7">
    <source>
        <dbReference type="EMBL" id="MFC5447926.1"/>
    </source>
</evidence>